<dbReference type="GO" id="GO:0016832">
    <property type="term" value="F:aldehyde-lyase activity"/>
    <property type="evidence" value="ECO:0007669"/>
    <property type="project" value="TreeGrafter"/>
</dbReference>
<dbReference type="GO" id="GO:0019323">
    <property type="term" value="P:pentose catabolic process"/>
    <property type="evidence" value="ECO:0007669"/>
    <property type="project" value="TreeGrafter"/>
</dbReference>
<dbReference type="Pfam" id="PF00596">
    <property type="entry name" value="Aldolase_II"/>
    <property type="match status" value="1"/>
</dbReference>
<accession>A0A6C0FB80</accession>
<name>A0A6C0FB80_9ZZZZ</name>
<dbReference type="PANTHER" id="PTHR22789:SF0">
    <property type="entry name" value="3-OXO-TETRONATE 4-PHOSPHATE DECARBOXYLASE-RELATED"/>
    <property type="match status" value="1"/>
</dbReference>
<organism evidence="4">
    <name type="scientific">viral metagenome</name>
    <dbReference type="NCBI Taxonomy" id="1070528"/>
    <lineage>
        <taxon>unclassified sequences</taxon>
        <taxon>metagenomes</taxon>
        <taxon>organismal metagenomes</taxon>
    </lineage>
</organism>
<dbReference type="AlphaFoldDB" id="A0A6C0FB80"/>
<keyword evidence="2" id="KW-0456">Lyase</keyword>
<reference evidence="4" key="1">
    <citation type="journal article" date="2020" name="Nature">
        <title>Giant virus diversity and host interactions through global metagenomics.</title>
        <authorList>
            <person name="Schulz F."/>
            <person name="Roux S."/>
            <person name="Paez-Espino D."/>
            <person name="Jungbluth S."/>
            <person name="Walsh D.A."/>
            <person name="Denef V.J."/>
            <person name="McMahon K.D."/>
            <person name="Konstantinidis K.T."/>
            <person name="Eloe-Fadrosh E.A."/>
            <person name="Kyrpides N.C."/>
            <person name="Woyke T."/>
        </authorList>
    </citation>
    <scope>NUCLEOTIDE SEQUENCE</scope>
    <source>
        <strain evidence="4">GVMAG-S-ERX556049-19</strain>
    </source>
</reference>
<dbReference type="GO" id="GO:0046872">
    <property type="term" value="F:metal ion binding"/>
    <property type="evidence" value="ECO:0007669"/>
    <property type="project" value="UniProtKB-KW"/>
</dbReference>
<dbReference type="InterPro" id="IPR036409">
    <property type="entry name" value="Aldolase_II/adducin_N_sf"/>
</dbReference>
<evidence type="ECO:0000313" key="4">
    <source>
        <dbReference type="EMBL" id="QHT37809.1"/>
    </source>
</evidence>
<feature type="domain" description="Class II aldolase/adducin N-terminal" evidence="3">
    <location>
        <begin position="5"/>
        <end position="192"/>
    </location>
</feature>
<dbReference type="Gene3D" id="3.40.225.10">
    <property type="entry name" value="Class II aldolase/adducin N-terminal domain"/>
    <property type="match status" value="1"/>
</dbReference>
<dbReference type="EMBL" id="MN738821">
    <property type="protein sequence ID" value="QHT37809.1"/>
    <property type="molecule type" value="Genomic_DNA"/>
</dbReference>
<sequence>MNAEKNLVNLMKYMFSKRLISARDGNVSFKPKNKDYFLISPTSVRKNDLHQNQILKVHFDHAGNLSYDDKKGKPSRELHMHSFLLTNTKFFDKDTFVIHAHPPNVISYMGFDRTRELNKIKECFPEINVGNIGENVKYHDAGSMDLAKNCYDNLLNKDLVGLERHGTLSIDSDSDKIIEDIETLEYYIGSYLKAEN</sequence>
<dbReference type="PANTHER" id="PTHR22789">
    <property type="entry name" value="FUCULOSE PHOSPHATE ALDOLASE"/>
    <property type="match status" value="1"/>
</dbReference>
<dbReference type="SUPFAM" id="SSF53639">
    <property type="entry name" value="AraD/HMP-PK domain-like"/>
    <property type="match status" value="1"/>
</dbReference>
<dbReference type="SMART" id="SM01007">
    <property type="entry name" value="Aldolase_II"/>
    <property type="match status" value="1"/>
</dbReference>
<dbReference type="InterPro" id="IPR050197">
    <property type="entry name" value="Aldolase_class_II_sugar_metab"/>
</dbReference>
<dbReference type="InterPro" id="IPR001303">
    <property type="entry name" value="Aldolase_II/adducin_N"/>
</dbReference>
<evidence type="ECO:0000256" key="2">
    <source>
        <dbReference type="ARBA" id="ARBA00023239"/>
    </source>
</evidence>
<evidence type="ECO:0000256" key="1">
    <source>
        <dbReference type="ARBA" id="ARBA00022723"/>
    </source>
</evidence>
<evidence type="ECO:0000259" key="3">
    <source>
        <dbReference type="SMART" id="SM01007"/>
    </source>
</evidence>
<proteinExistence type="predicted"/>
<protein>
    <recommendedName>
        <fullName evidence="3">Class II aldolase/adducin N-terminal domain-containing protein</fullName>
    </recommendedName>
</protein>
<dbReference type="GO" id="GO:0005829">
    <property type="term" value="C:cytosol"/>
    <property type="evidence" value="ECO:0007669"/>
    <property type="project" value="TreeGrafter"/>
</dbReference>
<keyword evidence="1" id="KW-0479">Metal-binding</keyword>